<evidence type="ECO:0000256" key="4">
    <source>
        <dbReference type="ARBA" id="ARBA00022989"/>
    </source>
</evidence>
<evidence type="ECO:0000313" key="10">
    <source>
        <dbReference type="EMBL" id="BFP47217.1"/>
    </source>
</evidence>
<evidence type="ECO:0000256" key="1">
    <source>
        <dbReference type="ARBA" id="ARBA00004141"/>
    </source>
</evidence>
<keyword evidence="5" id="KW-0406">Ion transport</keyword>
<keyword evidence="4 8" id="KW-1133">Transmembrane helix</keyword>
<dbReference type="Gene3D" id="1.10.287.70">
    <property type="match status" value="1"/>
</dbReference>
<dbReference type="EMBL" id="AP035881">
    <property type="protein sequence ID" value="BFP47217.1"/>
    <property type="molecule type" value="Genomic_DNA"/>
</dbReference>
<feature type="transmembrane region" description="Helical" evidence="8">
    <location>
        <begin position="135"/>
        <end position="156"/>
    </location>
</feature>
<evidence type="ECO:0000256" key="6">
    <source>
        <dbReference type="ARBA" id="ARBA00023136"/>
    </source>
</evidence>
<evidence type="ECO:0000259" key="9">
    <source>
        <dbReference type="Pfam" id="PF07885"/>
    </source>
</evidence>
<dbReference type="GO" id="GO:0008076">
    <property type="term" value="C:voltage-gated potassium channel complex"/>
    <property type="evidence" value="ECO:0007669"/>
    <property type="project" value="InterPro"/>
</dbReference>
<dbReference type="GO" id="GO:0005249">
    <property type="term" value="F:voltage-gated potassium channel activity"/>
    <property type="evidence" value="ECO:0007669"/>
    <property type="project" value="InterPro"/>
</dbReference>
<accession>A0AB33JVU3</accession>
<evidence type="ECO:0000256" key="8">
    <source>
        <dbReference type="SAM" id="Phobius"/>
    </source>
</evidence>
<keyword evidence="3 8" id="KW-0812">Transmembrane</keyword>
<sequence length="172" mass="18957">MPKTTVRDRFGLPLLVGGPVALLMLYFTAPIDRFGPEHPVFGWISFGVALAVLAVLLLREIRRELLGLPGRPTLMIVLLICLTLVVFASTYYALARSPGQFNGLRTRIDALYFTVITMSTVGYGDIAPAGQEARLVVMLQILYTLVFLTAGATSITRRLRGRFVERNTGGER</sequence>
<evidence type="ECO:0000256" key="7">
    <source>
        <dbReference type="ARBA" id="ARBA00023303"/>
    </source>
</evidence>
<dbReference type="AlphaFoldDB" id="A0AB33JVU3"/>
<gene>
    <name evidence="10" type="ORF">KCMC57_35850</name>
</gene>
<keyword evidence="6 8" id="KW-0472">Membrane</keyword>
<organism evidence="10">
    <name type="scientific">Kitasatospora sp. CMC57</name>
    <dbReference type="NCBI Taxonomy" id="3231513"/>
    <lineage>
        <taxon>Bacteria</taxon>
        <taxon>Bacillati</taxon>
        <taxon>Actinomycetota</taxon>
        <taxon>Actinomycetes</taxon>
        <taxon>Kitasatosporales</taxon>
        <taxon>Streptomycetaceae</taxon>
        <taxon>Kitasatospora</taxon>
    </lineage>
</organism>
<dbReference type="PANTHER" id="PTHR11537">
    <property type="entry name" value="VOLTAGE-GATED POTASSIUM CHANNEL"/>
    <property type="match status" value="1"/>
</dbReference>
<keyword evidence="7 10" id="KW-0407">Ion channel</keyword>
<evidence type="ECO:0000256" key="5">
    <source>
        <dbReference type="ARBA" id="ARBA00023065"/>
    </source>
</evidence>
<name>A0AB33JVU3_9ACTN</name>
<evidence type="ECO:0000256" key="3">
    <source>
        <dbReference type="ARBA" id="ARBA00022692"/>
    </source>
</evidence>
<dbReference type="InterPro" id="IPR013099">
    <property type="entry name" value="K_chnl_dom"/>
</dbReference>
<evidence type="ECO:0000256" key="2">
    <source>
        <dbReference type="ARBA" id="ARBA00022448"/>
    </source>
</evidence>
<dbReference type="RefSeq" id="WP_407989593.1">
    <property type="nucleotide sequence ID" value="NZ_AP035881.2"/>
</dbReference>
<keyword evidence="2" id="KW-0813">Transport</keyword>
<feature type="domain" description="Potassium channel" evidence="9">
    <location>
        <begin position="80"/>
        <end position="159"/>
    </location>
</feature>
<comment type="subcellular location">
    <subcellularLocation>
        <location evidence="1">Membrane</location>
        <topology evidence="1">Multi-pass membrane protein</topology>
    </subcellularLocation>
</comment>
<feature type="transmembrane region" description="Helical" evidence="8">
    <location>
        <begin position="41"/>
        <end position="61"/>
    </location>
</feature>
<feature type="transmembrane region" description="Helical" evidence="8">
    <location>
        <begin position="73"/>
        <end position="94"/>
    </location>
</feature>
<dbReference type="Pfam" id="PF07885">
    <property type="entry name" value="Ion_trans_2"/>
    <property type="match status" value="1"/>
</dbReference>
<reference evidence="10" key="1">
    <citation type="submission" date="2024-07" db="EMBL/GenBank/DDBJ databases">
        <title>Complete genome sequences of cellulolytic bacteria, Kitasatospora sp. CMC57 and Streptomyces sp. CMC78, isolated from Japanese agricultural soil.</title>
        <authorList>
            <person name="Hashimoto T."/>
            <person name="Ito M."/>
            <person name="Iwamoto M."/>
            <person name="Fukahori D."/>
            <person name="Shoda T."/>
            <person name="Sakoda M."/>
            <person name="Morohoshi T."/>
            <person name="Mitsuboshi M."/>
            <person name="Nishizawa T."/>
        </authorList>
    </citation>
    <scope>NUCLEOTIDE SEQUENCE</scope>
    <source>
        <strain evidence="10">CMC57</strain>
    </source>
</reference>
<protein>
    <submittedName>
        <fullName evidence="10">Potassium channel family protein</fullName>
    </submittedName>
</protein>
<proteinExistence type="predicted"/>
<dbReference type="GO" id="GO:0001508">
    <property type="term" value="P:action potential"/>
    <property type="evidence" value="ECO:0007669"/>
    <property type="project" value="TreeGrafter"/>
</dbReference>
<dbReference type="InterPro" id="IPR028325">
    <property type="entry name" value="VG_K_chnl"/>
</dbReference>
<dbReference type="PANTHER" id="PTHR11537:SF254">
    <property type="entry name" value="POTASSIUM VOLTAGE-GATED CHANNEL PROTEIN SHAB"/>
    <property type="match status" value="1"/>
</dbReference>
<feature type="transmembrane region" description="Helical" evidence="8">
    <location>
        <begin position="12"/>
        <end position="29"/>
    </location>
</feature>
<dbReference type="SUPFAM" id="SSF81324">
    <property type="entry name" value="Voltage-gated potassium channels"/>
    <property type="match status" value="1"/>
</dbReference>